<dbReference type="AlphaFoldDB" id="A0A392RLT7"/>
<protein>
    <submittedName>
        <fullName evidence="1">Uncharacterized protein</fullName>
    </submittedName>
</protein>
<evidence type="ECO:0000313" key="2">
    <source>
        <dbReference type="Proteomes" id="UP000265520"/>
    </source>
</evidence>
<proteinExistence type="predicted"/>
<accession>A0A392RLT7</accession>
<sequence>NLEARGINEAQWKEENEIGFGIGEWRETGRVSARVKGGATWSRIGDPS</sequence>
<evidence type="ECO:0000313" key="1">
    <source>
        <dbReference type="EMBL" id="MCI37588.1"/>
    </source>
</evidence>
<feature type="non-terminal residue" evidence="1">
    <location>
        <position position="1"/>
    </location>
</feature>
<reference evidence="1 2" key="1">
    <citation type="journal article" date="2018" name="Front. Plant Sci.">
        <title>Red Clover (Trifolium pratense) and Zigzag Clover (T. medium) - A Picture of Genomic Similarities and Differences.</title>
        <authorList>
            <person name="Dluhosova J."/>
            <person name="Istvanek J."/>
            <person name="Nedelnik J."/>
            <person name="Repkova J."/>
        </authorList>
    </citation>
    <scope>NUCLEOTIDE SEQUENCE [LARGE SCALE GENOMIC DNA]</scope>
    <source>
        <strain evidence="2">cv. 10/8</strain>
        <tissue evidence="1">Leaf</tissue>
    </source>
</reference>
<dbReference type="EMBL" id="LXQA010246163">
    <property type="protein sequence ID" value="MCI37588.1"/>
    <property type="molecule type" value="Genomic_DNA"/>
</dbReference>
<name>A0A392RLT7_9FABA</name>
<comment type="caution">
    <text evidence="1">The sequence shown here is derived from an EMBL/GenBank/DDBJ whole genome shotgun (WGS) entry which is preliminary data.</text>
</comment>
<organism evidence="1 2">
    <name type="scientific">Trifolium medium</name>
    <dbReference type="NCBI Taxonomy" id="97028"/>
    <lineage>
        <taxon>Eukaryota</taxon>
        <taxon>Viridiplantae</taxon>
        <taxon>Streptophyta</taxon>
        <taxon>Embryophyta</taxon>
        <taxon>Tracheophyta</taxon>
        <taxon>Spermatophyta</taxon>
        <taxon>Magnoliopsida</taxon>
        <taxon>eudicotyledons</taxon>
        <taxon>Gunneridae</taxon>
        <taxon>Pentapetalae</taxon>
        <taxon>rosids</taxon>
        <taxon>fabids</taxon>
        <taxon>Fabales</taxon>
        <taxon>Fabaceae</taxon>
        <taxon>Papilionoideae</taxon>
        <taxon>50 kb inversion clade</taxon>
        <taxon>NPAAA clade</taxon>
        <taxon>Hologalegina</taxon>
        <taxon>IRL clade</taxon>
        <taxon>Trifolieae</taxon>
        <taxon>Trifolium</taxon>
    </lineage>
</organism>
<keyword evidence="2" id="KW-1185">Reference proteome</keyword>
<dbReference type="Proteomes" id="UP000265520">
    <property type="component" value="Unassembled WGS sequence"/>
</dbReference>